<keyword evidence="1" id="KW-0472">Membrane</keyword>
<dbReference type="Proteomes" id="UP000229756">
    <property type="component" value="Unassembled WGS sequence"/>
</dbReference>
<dbReference type="EMBL" id="PFSJ01000007">
    <property type="protein sequence ID" value="PJC23911.1"/>
    <property type="molecule type" value="Genomic_DNA"/>
</dbReference>
<sequence length="161" mass="18478">MNDINCSPSVEKTLKHEMVHLAVSIGVALFVQVTYFDTMLSVFTLALAMFLDADHLFDYALYLYKSEGGIFGLSKFSIKEFLSGAYFQKWQKFITPLHAWEIAIASLLLYFFWLPYPIFMSIALALSSHYLVDYFTNNVNKKAYFITYRAKNGFVKKAIAS</sequence>
<gene>
    <name evidence="2" type="ORF">CO058_01080</name>
</gene>
<comment type="caution">
    <text evidence="2">The sequence shown here is derived from an EMBL/GenBank/DDBJ whole genome shotgun (WGS) entry which is preliminary data.</text>
</comment>
<dbReference type="AlphaFoldDB" id="A0A2M8EMF9"/>
<evidence type="ECO:0000313" key="3">
    <source>
        <dbReference type="Proteomes" id="UP000229756"/>
    </source>
</evidence>
<feature type="transmembrane region" description="Helical" evidence="1">
    <location>
        <begin position="102"/>
        <end position="126"/>
    </location>
</feature>
<reference evidence="3" key="1">
    <citation type="submission" date="2017-09" db="EMBL/GenBank/DDBJ databases">
        <title>Depth-based differentiation of microbial function through sediment-hosted aquifers and enrichment of novel symbionts in the deep terrestrial subsurface.</title>
        <authorList>
            <person name="Probst A.J."/>
            <person name="Ladd B."/>
            <person name="Jarett J.K."/>
            <person name="Geller-Mcgrath D.E."/>
            <person name="Sieber C.M.K."/>
            <person name="Emerson J.B."/>
            <person name="Anantharaman K."/>
            <person name="Thomas B.C."/>
            <person name="Malmstrom R."/>
            <person name="Stieglmeier M."/>
            <person name="Klingl A."/>
            <person name="Woyke T."/>
            <person name="Ryan C.M."/>
            <person name="Banfield J.F."/>
        </authorList>
    </citation>
    <scope>NUCLEOTIDE SEQUENCE [LARGE SCALE GENOMIC DNA]</scope>
</reference>
<evidence type="ECO:0000256" key="1">
    <source>
        <dbReference type="SAM" id="Phobius"/>
    </source>
</evidence>
<evidence type="ECO:0000313" key="2">
    <source>
        <dbReference type="EMBL" id="PJC23911.1"/>
    </source>
</evidence>
<feature type="transmembrane region" description="Helical" evidence="1">
    <location>
        <begin position="21"/>
        <end position="51"/>
    </location>
</feature>
<proteinExistence type="predicted"/>
<keyword evidence="1" id="KW-1133">Transmembrane helix</keyword>
<organism evidence="2 3">
    <name type="scientific">candidate division WWE3 bacterium CG_4_9_14_0_2_um_filter_35_11</name>
    <dbReference type="NCBI Taxonomy" id="1975077"/>
    <lineage>
        <taxon>Bacteria</taxon>
        <taxon>Katanobacteria</taxon>
    </lineage>
</organism>
<accession>A0A2M8EMF9</accession>
<protein>
    <recommendedName>
        <fullName evidence="4">Metal-dependent hydrolase</fullName>
    </recommendedName>
</protein>
<name>A0A2M8EMF9_UNCKA</name>
<evidence type="ECO:0008006" key="4">
    <source>
        <dbReference type="Google" id="ProtNLM"/>
    </source>
</evidence>
<keyword evidence="1" id="KW-0812">Transmembrane</keyword>